<evidence type="ECO:0000313" key="3">
    <source>
        <dbReference type="Proteomes" id="UP001521137"/>
    </source>
</evidence>
<organism evidence="2 3">
    <name type="scientific">Paraglaciecola algarum</name>
    <dbReference type="NCBI Taxonomy" id="3050085"/>
    <lineage>
        <taxon>Bacteria</taxon>
        <taxon>Pseudomonadati</taxon>
        <taxon>Pseudomonadota</taxon>
        <taxon>Gammaproteobacteria</taxon>
        <taxon>Alteromonadales</taxon>
        <taxon>Alteromonadaceae</taxon>
        <taxon>Paraglaciecola</taxon>
    </lineage>
</organism>
<gene>
    <name evidence="2" type="ORF">L0668_04555</name>
</gene>
<protein>
    <recommendedName>
        <fullName evidence="4">MSHA biogenesis protein MshF</fullName>
    </recommendedName>
</protein>
<name>A0ABS9D362_9ALTE</name>
<keyword evidence="1" id="KW-0812">Transmembrane</keyword>
<feature type="transmembrane region" description="Helical" evidence="1">
    <location>
        <begin position="14"/>
        <end position="35"/>
    </location>
</feature>
<evidence type="ECO:0008006" key="4">
    <source>
        <dbReference type="Google" id="ProtNLM"/>
    </source>
</evidence>
<evidence type="ECO:0000313" key="2">
    <source>
        <dbReference type="EMBL" id="MCF2947367.1"/>
    </source>
</evidence>
<keyword evidence="1" id="KW-1133">Transmembrane helix</keyword>
<keyword evidence="3" id="KW-1185">Reference proteome</keyword>
<accession>A0ABS9D362</accession>
<comment type="caution">
    <text evidence="2">The sequence shown here is derived from an EMBL/GenBank/DDBJ whole genome shotgun (WGS) entry which is preliminary data.</text>
</comment>
<dbReference type="RefSeq" id="WP_235310896.1">
    <property type="nucleotide sequence ID" value="NZ_JAKGAS010000002.1"/>
</dbReference>
<proteinExistence type="predicted"/>
<keyword evidence="1" id="KW-0472">Membrane</keyword>
<evidence type="ECO:0000256" key="1">
    <source>
        <dbReference type="SAM" id="Phobius"/>
    </source>
</evidence>
<dbReference type="EMBL" id="JAKGAS010000002">
    <property type="protein sequence ID" value="MCF2947367.1"/>
    <property type="molecule type" value="Genomic_DNA"/>
</dbReference>
<dbReference type="Proteomes" id="UP001521137">
    <property type="component" value="Unassembled WGS sequence"/>
</dbReference>
<sequence>MLKQQATEERNRSFFINIIVVMVFVGLMLGFILYLNNNSPDLRRLTLEKLAEGFNTSVHNAHWQWQAEGRPQIVMLVSYANKLGDDNKLVATQRRPIFMSYEGWPKSTQDSAGCEEIWNMVLDVPMEIDGFRVIAEYYQGEKLTGNMQDSVCRYRLSTGPYFEYKLRLGQVLKVKS</sequence>
<reference evidence="2 3" key="1">
    <citation type="submission" date="2022-01" db="EMBL/GenBank/DDBJ databases">
        <title>Paraglaciecola sp. G1-23.</title>
        <authorList>
            <person name="Jin M.S."/>
            <person name="Han D.M."/>
            <person name="Kim H.M."/>
            <person name="Jeon C.O."/>
        </authorList>
    </citation>
    <scope>NUCLEOTIDE SEQUENCE [LARGE SCALE GENOMIC DNA]</scope>
    <source>
        <strain evidence="2 3">G1-23</strain>
    </source>
</reference>